<dbReference type="InterPro" id="IPR012349">
    <property type="entry name" value="Split_barrel_FMN-bd"/>
</dbReference>
<dbReference type="InterPro" id="IPR011576">
    <property type="entry name" value="Pyridox_Oxase_N"/>
</dbReference>
<evidence type="ECO:0000313" key="5">
    <source>
        <dbReference type="Proteomes" id="UP000251923"/>
    </source>
</evidence>
<evidence type="ECO:0000313" key="2">
    <source>
        <dbReference type="EMBL" id="MCY3052527.1"/>
    </source>
</evidence>
<dbReference type="Pfam" id="PF01243">
    <property type="entry name" value="PNPOx_N"/>
    <property type="match status" value="1"/>
</dbReference>
<dbReference type="EMBL" id="JAOTML010000001">
    <property type="protein sequence ID" value="MCY3052527.1"/>
    <property type="molecule type" value="Genomic_DNA"/>
</dbReference>
<dbReference type="RefSeq" id="WP_060778282.1">
    <property type="nucleotide sequence ID" value="NZ_CAJHLT010000001.1"/>
</dbReference>
<dbReference type="EMBL" id="CP065662">
    <property type="protein sequence ID" value="QPS00844.1"/>
    <property type="molecule type" value="Genomic_DNA"/>
</dbReference>
<protein>
    <submittedName>
        <fullName evidence="4">Pyridoxamine 5'-phosphate oxidase family protein</fullName>
    </submittedName>
</protein>
<keyword evidence="7" id="KW-1185">Reference proteome</keyword>
<feature type="domain" description="Pyridoxamine 5'-phosphate oxidase N-terminal" evidence="1">
    <location>
        <begin position="8"/>
        <end position="94"/>
    </location>
</feature>
<reference evidence="2" key="3">
    <citation type="submission" date="2022-09" db="EMBL/GenBank/DDBJ databases">
        <title>Aerococcus urinae taxonomy study.</title>
        <authorList>
            <person name="Christensen J."/>
            <person name="Senneby E."/>
        </authorList>
    </citation>
    <scope>NUCLEOTIDE SEQUENCE</scope>
    <source>
        <strain evidence="2">NLD-066-U95</strain>
    </source>
</reference>
<dbReference type="Proteomes" id="UP000594771">
    <property type="component" value="Chromosome"/>
</dbReference>
<dbReference type="Gene3D" id="2.30.110.10">
    <property type="entry name" value="Electron Transport, Fmn-binding Protein, Chain A"/>
    <property type="match status" value="1"/>
</dbReference>
<proteinExistence type="predicted"/>
<dbReference type="SUPFAM" id="SSF50475">
    <property type="entry name" value="FMN-binding split barrel"/>
    <property type="match status" value="1"/>
</dbReference>
<dbReference type="AlphaFoldDB" id="A0A120I9S5"/>
<evidence type="ECO:0000313" key="4">
    <source>
        <dbReference type="EMBL" id="RAV81075.1"/>
    </source>
</evidence>
<dbReference type="EMBL" id="QMHM01000002">
    <property type="protein sequence ID" value="RAV81075.1"/>
    <property type="molecule type" value="Genomic_DNA"/>
</dbReference>
<accession>A0A120I9S5</accession>
<dbReference type="OrthoDB" id="2220294at2"/>
<dbReference type="Proteomes" id="UP000251923">
    <property type="component" value="Unassembled WGS sequence"/>
</dbReference>
<gene>
    <name evidence="4" type="ORF">DBT54_01345</name>
    <name evidence="3" type="ORF">I6G68_05460</name>
    <name evidence="2" type="ORF">ODY43_00720</name>
</gene>
<evidence type="ECO:0000313" key="7">
    <source>
        <dbReference type="Proteomes" id="UP001069145"/>
    </source>
</evidence>
<sequence>MELKDYMNVLENIGACVFSTVNEDGEADARYANVGVANEHGVFFMTAPTTNFYKQLTNNPKIAITGMLKEDGIEVIRLQGTVREIGKEHLEAILKDNPFVQDVYPDEEERATVQAFQLYEGEGSYQHLQNHVKEEFSFGE</sequence>
<evidence type="ECO:0000259" key="1">
    <source>
        <dbReference type="Pfam" id="PF01243"/>
    </source>
</evidence>
<dbReference type="KEGG" id="aun:AWM73_04595"/>
<organism evidence="4 5">
    <name type="scientific">Aerococcus urinae</name>
    <dbReference type="NCBI Taxonomy" id="1376"/>
    <lineage>
        <taxon>Bacteria</taxon>
        <taxon>Bacillati</taxon>
        <taxon>Bacillota</taxon>
        <taxon>Bacilli</taxon>
        <taxon>Lactobacillales</taxon>
        <taxon>Aerococcaceae</taxon>
        <taxon>Aerococcus</taxon>
    </lineage>
</organism>
<evidence type="ECO:0000313" key="3">
    <source>
        <dbReference type="EMBL" id="QPS00844.1"/>
    </source>
</evidence>
<reference evidence="3 6" key="2">
    <citation type="submission" date="2020-12" db="EMBL/GenBank/DDBJ databases">
        <title>FDA dAtabase for Regulatory Grade micrObial Sequences (FDA-ARGOS): Supporting development and validation of Infectious Disease Dx tests.</title>
        <authorList>
            <person name="Sproer C."/>
            <person name="Gronow S."/>
            <person name="Severitt S."/>
            <person name="Schroder I."/>
            <person name="Tallon L."/>
            <person name="Sadzewicz L."/>
            <person name="Zhao X."/>
            <person name="Boylan J."/>
            <person name="Ott S."/>
            <person name="Bowen H."/>
            <person name="Vavikolanu K."/>
            <person name="Mehta A."/>
            <person name="Aluvathingal J."/>
            <person name="Nadendla S."/>
            <person name="Lowell S."/>
            <person name="Myers T."/>
            <person name="Yan Y."/>
            <person name="Sichtig H."/>
        </authorList>
    </citation>
    <scope>NUCLEOTIDE SEQUENCE [LARGE SCALE GENOMIC DNA]</scope>
    <source>
        <strain evidence="3 6">FDAARGOS_911</strain>
    </source>
</reference>
<name>A0A120I9S5_9LACT</name>
<reference evidence="4 5" key="1">
    <citation type="submission" date="2018-04" db="EMBL/GenBank/DDBJ databases">
        <title>Aerococcus urinae genomes.</title>
        <authorList>
            <person name="Hilt E."/>
            <person name="Gilbert N.M."/>
            <person name="Thomas-White K."/>
            <person name="Putonti C."/>
            <person name="Lewis A.L."/>
            <person name="Visck K.L."/>
            <person name="Wolfe A.J."/>
        </authorList>
    </citation>
    <scope>NUCLEOTIDE SEQUENCE [LARGE SCALE GENOMIC DNA]</scope>
    <source>
        <strain evidence="4 5">UMB7480</strain>
    </source>
</reference>
<dbReference type="Proteomes" id="UP001069145">
    <property type="component" value="Unassembled WGS sequence"/>
</dbReference>
<evidence type="ECO:0000313" key="6">
    <source>
        <dbReference type="Proteomes" id="UP000594771"/>
    </source>
</evidence>